<dbReference type="RefSeq" id="WP_271470632.1">
    <property type="nucleotide sequence ID" value="NZ_JANEWF010000007.1"/>
</dbReference>
<dbReference type="EMBL" id="JANEWF010000007">
    <property type="protein sequence ID" value="MDA8483381.1"/>
    <property type="molecule type" value="Genomic_DNA"/>
</dbReference>
<dbReference type="Pfam" id="PF01022">
    <property type="entry name" value="HTH_5"/>
    <property type="match status" value="1"/>
</dbReference>
<evidence type="ECO:0000313" key="3">
    <source>
        <dbReference type="Proteomes" id="UP001211689"/>
    </source>
</evidence>
<dbReference type="PANTHER" id="PTHR39168:SF1">
    <property type="entry name" value="TRANSCRIPTIONAL REGULATORY PROTEIN"/>
    <property type="match status" value="1"/>
</dbReference>
<dbReference type="InterPro" id="IPR052543">
    <property type="entry name" value="HTH_Metal-responsive_Reg"/>
</dbReference>
<accession>A0ABT4Y3N2</accession>
<dbReference type="CDD" id="cd00090">
    <property type="entry name" value="HTH_ARSR"/>
    <property type="match status" value="1"/>
</dbReference>
<sequence>MDADTADNHLAALAGAIADPARSRMLCSLLDGHARTATELAAVADIGASTASGHFTRLLEQGLVELHVQGRHRYYRLANPQVAQALESLLQLAGVPAAAFQPSTPSVLRLARTCYDHCAGEVAVQVHDALLRANWIEAEGRDYRVTETGSDALERLGIDIEAVKRQRRRLAYPCMDWSERTPHIGGALGAALLELMLKRGWVTRHLDSRALSVTPTGLSSLSKNFGMPGKSGIQGWGRHDF</sequence>
<dbReference type="PANTHER" id="PTHR39168">
    <property type="entry name" value="TRANSCRIPTIONAL REGULATOR-RELATED"/>
    <property type="match status" value="1"/>
</dbReference>
<dbReference type="InterPro" id="IPR001845">
    <property type="entry name" value="HTH_ArsR_DNA-bd_dom"/>
</dbReference>
<dbReference type="InterPro" id="IPR011991">
    <property type="entry name" value="ArsR-like_HTH"/>
</dbReference>
<dbReference type="InterPro" id="IPR036390">
    <property type="entry name" value="WH_DNA-bd_sf"/>
</dbReference>
<dbReference type="SMART" id="SM00418">
    <property type="entry name" value="HTH_ARSR"/>
    <property type="match status" value="1"/>
</dbReference>
<organism evidence="2 3">
    <name type="scientific">Metapseudomonas resinovorans</name>
    <name type="common">Pseudomonas resinovorans</name>
    <dbReference type="NCBI Taxonomy" id="53412"/>
    <lineage>
        <taxon>Bacteria</taxon>
        <taxon>Pseudomonadati</taxon>
        <taxon>Pseudomonadota</taxon>
        <taxon>Gammaproteobacteria</taxon>
        <taxon>Pseudomonadales</taxon>
        <taxon>Pseudomonadaceae</taxon>
        <taxon>Metapseudomonas</taxon>
    </lineage>
</organism>
<feature type="domain" description="HTH arsR-type" evidence="1">
    <location>
        <begin position="2"/>
        <end position="97"/>
    </location>
</feature>
<gene>
    <name evidence="2" type="ORF">NNO07_09900</name>
</gene>
<proteinExistence type="predicted"/>
<comment type="caution">
    <text evidence="2">The sequence shown here is derived from an EMBL/GenBank/DDBJ whole genome shotgun (WGS) entry which is preliminary data.</text>
</comment>
<evidence type="ECO:0000259" key="1">
    <source>
        <dbReference type="PROSITE" id="PS50987"/>
    </source>
</evidence>
<dbReference type="InterPro" id="IPR036388">
    <property type="entry name" value="WH-like_DNA-bd_sf"/>
</dbReference>
<keyword evidence="3" id="KW-1185">Reference proteome</keyword>
<dbReference type="PROSITE" id="PS50987">
    <property type="entry name" value="HTH_ARSR_2"/>
    <property type="match status" value="1"/>
</dbReference>
<dbReference type="Gene3D" id="1.10.10.10">
    <property type="entry name" value="Winged helix-like DNA-binding domain superfamily/Winged helix DNA-binding domain"/>
    <property type="match status" value="1"/>
</dbReference>
<reference evidence="2 3" key="1">
    <citation type="submission" date="2022-07" db="EMBL/GenBank/DDBJ databases">
        <title>Genome Analysis of Selected Gammaproteobacteria from Nigerian Food snails.</title>
        <authorList>
            <person name="Okafor A.C."/>
        </authorList>
    </citation>
    <scope>NUCLEOTIDE SEQUENCE [LARGE SCALE GENOMIC DNA]</scope>
    <source>
        <strain evidence="2 3">Awg 2</strain>
    </source>
</reference>
<evidence type="ECO:0000313" key="2">
    <source>
        <dbReference type="EMBL" id="MDA8483381.1"/>
    </source>
</evidence>
<dbReference type="Proteomes" id="UP001211689">
    <property type="component" value="Unassembled WGS sequence"/>
</dbReference>
<protein>
    <submittedName>
        <fullName evidence="2">ArsR family transcriptional regulator</fullName>
    </submittedName>
</protein>
<name>A0ABT4Y3N2_METRE</name>
<dbReference type="SUPFAM" id="SSF46785">
    <property type="entry name" value="Winged helix' DNA-binding domain"/>
    <property type="match status" value="1"/>
</dbReference>